<evidence type="ECO:0000256" key="1">
    <source>
        <dbReference type="SAM" id="Coils"/>
    </source>
</evidence>
<sequence>MGFVYLRTETELWTVGFYWPDGSWEPESDHGSKDAAAQRVTILNGEDLTVHMAELIKERDELKDQNRELLDQVQCLQWDLGALQSQHDRCPESSMTTPGVQ</sequence>
<dbReference type="OrthoDB" id="4557835at2"/>
<dbReference type="AlphaFoldDB" id="A0A7K0DA68"/>
<feature type="coiled-coil region" evidence="1">
    <location>
        <begin position="45"/>
        <end position="79"/>
    </location>
</feature>
<dbReference type="Proteomes" id="UP000438448">
    <property type="component" value="Unassembled WGS sequence"/>
</dbReference>
<organism evidence="2 3">
    <name type="scientific">Nocardia macrotermitis</name>
    <dbReference type="NCBI Taxonomy" id="2585198"/>
    <lineage>
        <taxon>Bacteria</taxon>
        <taxon>Bacillati</taxon>
        <taxon>Actinomycetota</taxon>
        <taxon>Actinomycetes</taxon>
        <taxon>Mycobacteriales</taxon>
        <taxon>Nocardiaceae</taxon>
        <taxon>Nocardia</taxon>
    </lineage>
</organism>
<evidence type="ECO:0000313" key="3">
    <source>
        <dbReference type="Proteomes" id="UP000438448"/>
    </source>
</evidence>
<evidence type="ECO:0000313" key="2">
    <source>
        <dbReference type="EMBL" id="MQY22673.1"/>
    </source>
</evidence>
<gene>
    <name evidence="2" type="ORF">NRB20_57950</name>
</gene>
<protein>
    <submittedName>
        <fullName evidence="2">Uncharacterized protein</fullName>
    </submittedName>
</protein>
<name>A0A7K0DA68_9NOCA</name>
<proteinExistence type="predicted"/>
<dbReference type="RefSeq" id="WP_153414443.1">
    <property type="nucleotide sequence ID" value="NZ_WEGK01000014.1"/>
</dbReference>
<keyword evidence="3" id="KW-1185">Reference proteome</keyword>
<dbReference type="EMBL" id="WEGK01000014">
    <property type="protein sequence ID" value="MQY22673.1"/>
    <property type="molecule type" value="Genomic_DNA"/>
</dbReference>
<keyword evidence="1" id="KW-0175">Coiled coil</keyword>
<reference evidence="2 3" key="1">
    <citation type="submission" date="2019-10" db="EMBL/GenBank/DDBJ databases">
        <title>Nocardia macrotermitis sp. nov. and Nocardia aurantia sp. nov., isolated from the gut of fungus growing-termite Macrotermes natalensis.</title>
        <authorList>
            <person name="Benndorf R."/>
            <person name="Schwitalla J."/>
            <person name="Martin K."/>
            <person name="De Beer W."/>
            <person name="Kaster A.-K."/>
            <person name="Vollmers J."/>
            <person name="Poulsen M."/>
            <person name="Beemelmanns C."/>
        </authorList>
    </citation>
    <scope>NUCLEOTIDE SEQUENCE [LARGE SCALE GENOMIC DNA]</scope>
    <source>
        <strain evidence="2 3">RB20</strain>
    </source>
</reference>
<comment type="caution">
    <text evidence="2">The sequence shown here is derived from an EMBL/GenBank/DDBJ whole genome shotgun (WGS) entry which is preliminary data.</text>
</comment>
<accession>A0A7K0DA68</accession>